<dbReference type="NCBIfam" id="TIGR00325">
    <property type="entry name" value="lpxC"/>
    <property type="match status" value="1"/>
</dbReference>
<reference evidence="13" key="1">
    <citation type="submission" date="2022-10" db="EMBL/GenBank/DDBJ databases">
        <title>Tapping the CABI collections for fungal endophytes: first genome assemblies for Collariella, Neodidymelliopsis, Ascochyta clinopodiicola, Didymella pomorum, Didymosphaeria variabile, Neocosmospora piperis and Neocucurbitaria cava.</title>
        <authorList>
            <person name="Hill R."/>
        </authorList>
    </citation>
    <scope>NUCLEOTIDE SEQUENCE</scope>
    <source>
        <strain evidence="13">IMI 366586</strain>
    </source>
</reference>
<dbReference type="Gene3D" id="3.30.1700.10">
    <property type="entry name" value="lpxc deacetylase, domain 2"/>
    <property type="match status" value="1"/>
</dbReference>
<comment type="caution">
    <text evidence="13">The sequence shown here is derived from an EMBL/GenBank/DDBJ whole genome shotgun (WGS) entry which is preliminary data.</text>
</comment>
<dbReference type="GO" id="GO:0103117">
    <property type="term" value="F:UDP-3-O-acyl-N-acetylglucosamine deacetylase activity"/>
    <property type="evidence" value="ECO:0007669"/>
    <property type="project" value="UniProtKB-EC"/>
</dbReference>
<dbReference type="GO" id="GO:0009245">
    <property type="term" value="P:lipid A biosynthetic process"/>
    <property type="evidence" value="ECO:0007669"/>
    <property type="project" value="UniProtKB-KW"/>
</dbReference>
<accession>A0A9W8W5I8</accession>
<evidence type="ECO:0000256" key="10">
    <source>
        <dbReference type="ARBA" id="ARBA00023098"/>
    </source>
</evidence>
<gene>
    <name evidence="13" type="ORF">N0V84_009865</name>
</gene>
<name>A0A9W8W5I8_9HYPO</name>
<evidence type="ECO:0000256" key="12">
    <source>
        <dbReference type="ARBA" id="ARBA00024987"/>
    </source>
</evidence>
<dbReference type="InterPro" id="IPR011334">
    <property type="entry name" value="UDP-acyl_GlcNac_deAcase_C"/>
</dbReference>
<evidence type="ECO:0000256" key="9">
    <source>
        <dbReference type="ARBA" id="ARBA00022833"/>
    </source>
</evidence>
<evidence type="ECO:0000313" key="14">
    <source>
        <dbReference type="Proteomes" id="UP001140502"/>
    </source>
</evidence>
<comment type="function">
    <text evidence="12">Involved in the biosynthesis of lipid A, a phosphorylated glycolipid that in bacteria anchors the lipopolysaccharide to the outer membrane of the cell. Lipid A-like molecules in plants may serve as structural components of the outer membranes of mitochondria and/or chloroplasts, or may be involved in signal transduction or plant defense responses.</text>
</comment>
<dbReference type="SUPFAM" id="SSF54211">
    <property type="entry name" value="Ribosomal protein S5 domain 2-like"/>
    <property type="match status" value="2"/>
</dbReference>
<dbReference type="EC" id="3.5.1.108" evidence="4"/>
<dbReference type="GO" id="GO:0046872">
    <property type="term" value="F:metal ion binding"/>
    <property type="evidence" value="ECO:0007669"/>
    <property type="project" value="UniProtKB-KW"/>
</dbReference>
<dbReference type="InterPro" id="IPR020568">
    <property type="entry name" value="Ribosomal_Su5_D2-typ_SF"/>
</dbReference>
<dbReference type="GO" id="GO:0016020">
    <property type="term" value="C:membrane"/>
    <property type="evidence" value="ECO:0007669"/>
    <property type="project" value="GOC"/>
</dbReference>
<keyword evidence="8" id="KW-0378">Hydrolase</keyword>
<dbReference type="InterPro" id="IPR004463">
    <property type="entry name" value="UDP-acyl_GlcNac_deAcase"/>
</dbReference>
<evidence type="ECO:0000256" key="2">
    <source>
        <dbReference type="ARBA" id="ARBA00005002"/>
    </source>
</evidence>
<evidence type="ECO:0000256" key="4">
    <source>
        <dbReference type="ARBA" id="ARBA00012745"/>
    </source>
</evidence>
<evidence type="ECO:0000256" key="6">
    <source>
        <dbReference type="ARBA" id="ARBA00022556"/>
    </source>
</evidence>
<dbReference type="InterPro" id="IPR015870">
    <property type="entry name" value="UDP-acyl_N-AcGlcN_deAcase_N"/>
</dbReference>
<keyword evidence="5" id="KW-0444">Lipid biosynthesis</keyword>
<dbReference type="PANTHER" id="PTHR33694:SF1">
    <property type="entry name" value="UDP-3-O-ACYL-N-ACETYLGLUCOSAMINE DEACETYLASE 1, MITOCHONDRIAL-RELATED"/>
    <property type="match status" value="1"/>
</dbReference>
<organism evidence="13 14">
    <name type="scientific">Fusarium piperis</name>
    <dbReference type="NCBI Taxonomy" id="1435070"/>
    <lineage>
        <taxon>Eukaryota</taxon>
        <taxon>Fungi</taxon>
        <taxon>Dikarya</taxon>
        <taxon>Ascomycota</taxon>
        <taxon>Pezizomycotina</taxon>
        <taxon>Sordariomycetes</taxon>
        <taxon>Hypocreomycetidae</taxon>
        <taxon>Hypocreales</taxon>
        <taxon>Nectriaceae</taxon>
        <taxon>Fusarium</taxon>
        <taxon>Fusarium solani species complex</taxon>
    </lineage>
</organism>
<evidence type="ECO:0000313" key="13">
    <source>
        <dbReference type="EMBL" id="KAJ4312582.1"/>
    </source>
</evidence>
<dbReference type="EMBL" id="JAPEUR010000286">
    <property type="protein sequence ID" value="KAJ4312582.1"/>
    <property type="molecule type" value="Genomic_DNA"/>
</dbReference>
<comment type="similarity">
    <text evidence="3">Belongs to the LpxC family.</text>
</comment>
<sequence>MALQQTISKPIEFSGVGVHSGQKATVRLLPAPENHGVVFVRTDLEPPAVIPGTSSNTSSASLATTLGCEPGRSVATVEHLLAALVGIGVDNLRVEVDGKELPILDGSAEPYAKELVTTGLQVQNQPRRYLIVRRKVQVQDGQCWASIEPSNTGGLTIECSLDFEHPVIGKINHTVHITPLTFLESIAPARTFGFLKDAEALQSRNLALGASMHNTVLLDGDSVVNEEGLRFPDEFVRHKILDTMGDLSLLGLPVIGHGLFHELRE</sequence>
<dbReference type="HAMAP" id="MF_00388">
    <property type="entry name" value="LpxC"/>
    <property type="match status" value="1"/>
</dbReference>
<dbReference type="PANTHER" id="PTHR33694">
    <property type="entry name" value="UDP-3-O-ACYL-N-ACETYLGLUCOSAMINE DEACETYLASE 1, MITOCHONDRIAL-RELATED"/>
    <property type="match status" value="1"/>
</dbReference>
<evidence type="ECO:0000256" key="1">
    <source>
        <dbReference type="ARBA" id="ARBA00001947"/>
    </source>
</evidence>
<proteinExistence type="inferred from homology"/>
<evidence type="ECO:0000256" key="7">
    <source>
        <dbReference type="ARBA" id="ARBA00022723"/>
    </source>
</evidence>
<dbReference type="GO" id="GO:2001289">
    <property type="term" value="P:lipid X metabolic process"/>
    <property type="evidence" value="ECO:0007669"/>
    <property type="project" value="UniProtKB-ARBA"/>
</dbReference>
<dbReference type="Pfam" id="PF03331">
    <property type="entry name" value="LpxC"/>
    <property type="match status" value="1"/>
</dbReference>
<comment type="pathway">
    <text evidence="2">Glycolipid biosynthesis; lipid IV(A) biosynthesis; lipid IV(A) from (3R)-3-hydroxytetradecanoyl-[acyl-carrier-protein] and UDP-N-acetyl-alpha-D-glucosamine: step 2/6.</text>
</comment>
<keyword evidence="10" id="KW-0443">Lipid metabolism</keyword>
<evidence type="ECO:0000256" key="8">
    <source>
        <dbReference type="ARBA" id="ARBA00022801"/>
    </source>
</evidence>
<keyword evidence="6" id="KW-0441">Lipid A biosynthesis</keyword>
<keyword evidence="7" id="KW-0479">Metal-binding</keyword>
<keyword evidence="9" id="KW-0862">Zinc</keyword>
<protein>
    <recommendedName>
        <fullName evidence="4">UDP-3-O-acyl-N-acetylglucosamine deacetylase</fullName>
        <ecNumber evidence="4">3.5.1.108</ecNumber>
    </recommendedName>
</protein>
<comment type="cofactor">
    <cofactor evidence="1">
        <name>Zn(2+)</name>
        <dbReference type="ChEBI" id="CHEBI:29105"/>
    </cofactor>
</comment>
<comment type="catalytic activity">
    <reaction evidence="11">
        <text>a UDP-3-O-[(3R)-3-hydroxyacyl]-N-acetyl-alpha-D-glucosamine + H2O = a UDP-3-O-[(3R)-3-hydroxyacyl]-alpha-D-glucosamine + acetate</text>
        <dbReference type="Rhea" id="RHEA:67816"/>
        <dbReference type="ChEBI" id="CHEBI:15377"/>
        <dbReference type="ChEBI" id="CHEBI:30089"/>
        <dbReference type="ChEBI" id="CHEBI:137740"/>
        <dbReference type="ChEBI" id="CHEBI:173225"/>
        <dbReference type="EC" id="3.5.1.108"/>
    </reaction>
</comment>
<evidence type="ECO:0000256" key="5">
    <source>
        <dbReference type="ARBA" id="ARBA00022516"/>
    </source>
</evidence>
<keyword evidence="14" id="KW-1185">Reference proteome</keyword>
<dbReference type="Gene3D" id="3.30.230.20">
    <property type="entry name" value="lpxc deacetylase, domain 1"/>
    <property type="match status" value="1"/>
</dbReference>
<dbReference type="OrthoDB" id="10265200at2759"/>
<evidence type="ECO:0000256" key="3">
    <source>
        <dbReference type="ARBA" id="ARBA00006170"/>
    </source>
</evidence>
<dbReference type="AlphaFoldDB" id="A0A9W8W5I8"/>
<dbReference type="Proteomes" id="UP001140502">
    <property type="component" value="Unassembled WGS sequence"/>
</dbReference>
<evidence type="ECO:0000256" key="11">
    <source>
        <dbReference type="ARBA" id="ARBA00024535"/>
    </source>
</evidence>